<accession>A0A8S3YYX4</accession>
<dbReference type="Proteomes" id="UP000678393">
    <property type="component" value="Unassembled WGS sequence"/>
</dbReference>
<evidence type="ECO:0000313" key="2">
    <source>
        <dbReference type="Proteomes" id="UP000678393"/>
    </source>
</evidence>
<evidence type="ECO:0000313" key="1">
    <source>
        <dbReference type="EMBL" id="CAG5121438.1"/>
    </source>
</evidence>
<protein>
    <submittedName>
        <fullName evidence="1">Uncharacterized protein</fullName>
    </submittedName>
</protein>
<name>A0A8S3YYX4_9EUPU</name>
<feature type="non-terminal residue" evidence="1">
    <location>
        <position position="49"/>
    </location>
</feature>
<proteinExistence type="predicted"/>
<feature type="non-terminal residue" evidence="1">
    <location>
        <position position="1"/>
    </location>
</feature>
<reference evidence="1" key="1">
    <citation type="submission" date="2021-04" db="EMBL/GenBank/DDBJ databases">
        <authorList>
            <consortium name="Molecular Ecology Group"/>
        </authorList>
    </citation>
    <scope>NUCLEOTIDE SEQUENCE</scope>
</reference>
<dbReference type="AlphaFoldDB" id="A0A8S3YYX4"/>
<gene>
    <name evidence="1" type="ORF">CUNI_LOCUS6996</name>
</gene>
<comment type="caution">
    <text evidence="1">The sequence shown here is derived from an EMBL/GenBank/DDBJ whole genome shotgun (WGS) entry which is preliminary data.</text>
</comment>
<dbReference type="EMBL" id="CAJHNH020001089">
    <property type="protein sequence ID" value="CAG5121438.1"/>
    <property type="molecule type" value="Genomic_DNA"/>
</dbReference>
<sequence>CPVDHWYCSGGWHCQLVRVHTHYTSVNTVCVGPEVLPPDIPEHQALGRH</sequence>
<organism evidence="1 2">
    <name type="scientific">Candidula unifasciata</name>
    <dbReference type="NCBI Taxonomy" id="100452"/>
    <lineage>
        <taxon>Eukaryota</taxon>
        <taxon>Metazoa</taxon>
        <taxon>Spiralia</taxon>
        <taxon>Lophotrochozoa</taxon>
        <taxon>Mollusca</taxon>
        <taxon>Gastropoda</taxon>
        <taxon>Heterobranchia</taxon>
        <taxon>Euthyneura</taxon>
        <taxon>Panpulmonata</taxon>
        <taxon>Eupulmonata</taxon>
        <taxon>Stylommatophora</taxon>
        <taxon>Helicina</taxon>
        <taxon>Helicoidea</taxon>
        <taxon>Geomitridae</taxon>
        <taxon>Candidula</taxon>
    </lineage>
</organism>
<keyword evidence="2" id="KW-1185">Reference proteome</keyword>